<keyword evidence="3" id="KW-1133">Transmembrane helix</keyword>
<evidence type="ECO:0000313" key="5">
    <source>
        <dbReference type="EMBL" id="OSX76771.1"/>
    </source>
</evidence>
<feature type="domain" description="RING-type" evidence="4">
    <location>
        <begin position="104"/>
        <end position="149"/>
    </location>
</feature>
<feature type="transmembrane region" description="Helical" evidence="3">
    <location>
        <begin position="281"/>
        <end position="303"/>
    </location>
</feature>
<evidence type="ECO:0000259" key="4">
    <source>
        <dbReference type="PROSITE" id="PS50089"/>
    </source>
</evidence>
<evidence type="ECO:0000256" key="2">
    <source>
        <dbReference type="SAM" id="MobiDB-lite"/>
    </source>
</evidence>
<feature type="compositionally biased region" description="Low complexity" evidence="2">
    <location>
        <begin position="9"/>
        <end position="22"/>
    </location>
</feature>
<name>A0A1X6P7A9_PORUM</name>
<keyword evidence="1" id="KW-0863">Zinc-finger</keyword>
<dbReference type="Gene3D" id="3.30.40.10">
    <property type="entry name" value="Zinc/RING finger domain, C3HC4 (zinc finger)"/>
    <property type="match status" value="1"/>
</dbReference>
<sequence length="350" mass="36190">MVLGDYDEVPPAVTPPAAVLEGPPPVAAAAVADAPTPSVMADADADAGGVLVNDQDDVGASLPATPPPPVADATEVDPPTVSLPPSSSTEELVAPDDPHALTTCPICFDDVPAADMVGVARCSHRTCRPCLSRFWSQAILERATPFPRCVAVGCGAYASDADVAGVTGGDAARRLRHLRSLRPHRAADGRRLHCAADGCWEALPPPPRGRPSPSLTAPAAGRPRRGGSCRRRRRAVGRRRWGGEGGGGPPVRRSGAARVVAALAGVDEGGPPSWGRLSRTLGMCLVLMTWGAGMTGLPLWLLWEDGELDWELLPLAGVGFGMLLLAAAAAIMACTRELPELVRPRRGGGG</sequence>
<organism evidence="5 6">
    <name type="scientific">Porphyra umbilicalis</name>
    <name type="common">Purple laver</name>
    <name type="synonym">Red alga</name>
    <dbReference type="NCBI Taxonomy" id="2786"/>
    <lineage>
        <taxon>Eukaryota</taxon>
        <taxon>Rhodophyta</taxon>
        <taxon>Bangiophyceae</taxon>
        <taxon>Bangiales</taxon>
        <taxon>Bangiaceae</taxon>
        <taxon>Porphyra</taxon>
    </lineage>
</organism>
<dbReference type="EMBL" id="KV918856">
    <property type="protein sequence ID" value="OSX76771.1"/>
    <property type="molecule type" value="Genomic_DNA"/>
</dbReference>
<feature type="compositionally biased region" description="Low complexity" evidence="2">
    <location>
        <begin position="211"/>
        <end position="221"/>
    </location>
</feature>
<dbReference type="PROSITE" id="PS50089">
    <property type="entry name" value="ZF_RING_2"/>
    <property type="match status" value="1"/>
</dbReference>
<evidence type="ECO:0000313" key="6">
    <source>
        <dbReference type="Proteomes" id="UP000218209"/>
    </source>
</evidence>
<keyword evidence="1" id="KW-0479">Metal-binding</keyword>
<feature type="region of interest" description="Disordered" evidence="2">
    <location>
        <begin position="205"/>
        <end position="253"/>
    </location>
</feature>
<dbReference type="InterPro" id="IPR001841">
    <property type="entry name" value="Znf_RING"/>
</dbReference>
<evidence type="ECO:0000256" key="1">
    <source>
        <dbReference type="PROSITE-ProRule" id="PRU00175"/>
    </source>
</evidence>
<dbReference type="GO" id="GO:0008270">
    <property type="term" value="F:zinc ion binding"/>
    <property type="evidence" value="ECO:0007669"/>
    <property type="project" value="UniProtKB-KW"/>
</dbReference>
<feature type="region of interest" description="Disordered" evidence="2">
    <location>
        <begin position="39"/>
        <end position="95"/>
    </location>
</feature>
<keyword evidence="3" id="KW-0812">Transmembrane</keyword>
<dbReference type="AlphaFoldDB" id="A0A1X6P7A9"/>
<accession>A0A1X6P7A9</accession>
<protein>
    <recommendedName>
        <fullName evidence="4">RING-type domain-containing protein</fullName>
    </recommendedName>
</protein>
<dbReference type="SUPFAM" id="SSF57850">
    <property type="entry name" value="RING/U-box"/>
    <property type="match status" value="1"/>
</dbReference>
<gene>
    <name evidence="5" type="ORF">BU14_0176s0013</name>
</gene>
<keyword evidence="3" id="KW-0472">Membrane</keyword>
<proteinExistence type="predicted"/>
<evidence type="ECO:0000256" key="3">
    <source>
        <dbReference type="SAM" id="Phobius"/>
    </source>
</evidence>
<dbReference type="Proteomes" id="UP000218209">
    <property type="component" value="Unassembled WGS sequence"/>
</dbReference>
<keyword evidence="1" id="KW-0862">Zinc</keyword>
<keyword evidence="6" id="KW-1185">Reference proteome</keyword>
<feature type="transmembrane region" description="Helical" evidence="3">
    <location>
        <begin position="315"/>
        <end position="335"/>
    </location>
</feature>
<feature type="compositionally biased region" description="Basic residues" evidence="2">
    <location>
        <begin position="222"/>
        <end position="240"/>
    </location>
</feature>
<reference evidence="5 6" key="1">
    <citation type="submission" date="2017-03" db="EMBL/GenBank/DDBJ databases">
        <title>WGS assembly of Porphyra umbilicalis.</title>
        <authorList>
            <person name="Brawley S.H."/>
            <person name="Blouin N.A."/>
            <person name="Ficko-Blean E."/>
            <person name="Wheeler G.L."/>
            <person name="Lohr M."/>
            <person name="Goodson H.V."/>
            <person name="Jenkins J.W."/>
            <person name="Blaby-Haas C.E."/>
            <person name="Helliwell K.E."/>
            <person name="Chan C."/>
            <person name="Marriage T."/>
            <person name="Bhattacharya D."/>
            <person name="Klein A.S."/>
            <person name="Badis Y."/>
            <person name="Brodie J."/>
            <person name="Cao Y."/>
            <person name="Collen J."/>
            <person name="Dittami S.M."/>
            <person name="Gachon C.M."/>
            <person name="Green B.R."/>
            <person name="Karpowicz S."/>
            <person name="Kim J.W."/>
            <person name="Kudahl U."/>
            <person name="Lin S."/>
            <person name="Michel G."/>
            <person name="Mittag M."/>
            <person name="Olson B.J."/>
            <person name="Pangilinan J."/>
            <person name="Peng Y."/>
            <person name="Qiu H."/>
            <person name="Shu S."/>
            <person name="Singer J.T."/>
            <person name="Smith A.G."/>
            <person name="Sprecher B.N."/>
            <person name="Wagner V."/>
            <person name="Wang W."/>
            <person name="Wang Z.-Y."/>
            <person name="Yan J."/>
            <person name="Yarish C."/>
            <person name="Zoeuner-Riek S."/>
            <person name="Zhuang Y."/>
            <person name="Zou Y."/>
            <person name="Lindquist E.A."/>
            <person name="Grimwood J."/>
            <person name="Barry K."/>
            <person name="Rokhsar D.S."/>
            <person name="Schmutz J."/>
            <person name="Stiller J.W."/>
            <person name="Grossman A.R."/>
            <person name="Prochnik S.E."/>
        </authorList>
    </citation>
    <scope>NUCLEOTIDE SEQUENCE [LARGE SCALE GENOMIC DNA]</scope>
    <source>
        <strain evidence="5">4086291</strain>
    </source>
</reference>
<feature type="region of interest" description="Disordered" evidence="2">
    <location>
        <begin position="1"/>
        <end position="22"/>
    </location>
</feature>
<dbReference type="InterPro" id="IPR013083">
    <property type="entry name" value="Znf_RING/FYVE/PHD"/>
</dbReference>
<feature type="compositionally biased region" description="Low complexity" evidence="2">
    <location>
        <begin position="71"/>
        <end position="92"/>
    </location>
</feature>